<evidence type="ECO:0000313" key="2">
    <source>
        <dbReference type="Proteomes" id="UP000789901"/>
    </source>
</evidence>
<dbReference type="Proteomes" id="UP000789901">
    <property type="component" value="Unassembled WGS sequence"/>
</dbReference>
<evidence type="ECO:0000313" key="1">
    <source>
        <dbReference type="EMBL" id="CAG8825360.1"/>
    </source>
</evidence>
<gene>
    <name evidence="1" type="ORF">GMARGA_LOCUS28823</name>
</gene>
<proteinExistence type="predicted"/>
<comment type="caution">
    <text evidence="1">The sequence shown here is derived from an EMBL/GenBank/DDBJ whole genome shotgun (WGS) entry which is preliminary data.</text>
</comment>
<organism evidence="1 2">
    <name type="scientific">Gigaspora margarita</name>
    <dbReference type="NCBI Taxonomy" id="4874"/>
    <lineage>
        <taxon>Eukaryota</taxon>
        <taxon>Fungi</taxon>
        <taxon>Fungi incertae sedis</taxon>
        <taxon>Mucoromycota</taxon>
        <taxon>Glomeromycotina</taxon>
        <taxon>Glomeromycetes</taxon>
        <taxon>Diversisporales</taxon>
        <taxon>Gigasporaceae</taxon>
        <taxon>Gigaspora</taxon>
    </lineage>
</organism>
<feature type="non-terminal residue" evidence="1">
    <location>
        <position position="119"/>
    </location>
</feature>
<reference evidence="1 2" key="1">
    <citation type="submission" date="2021-06" db="EMBL/GenBank/DDBJ databases">
        <authorList>
            <person name="Kallberg Y."/>
            <person name="Tangrot J."/>
            <person name="Rosling A."/>
        </authorList>
    </citation>
    <scope>NUCLEOTIDE SEQUENCE [LARGE SCALE GENOMIC DNA]</scope>
    <source>
        <strain evidence="1 2">120-4 pot B 10/14</strain>
    </source>
</reference>
<sequence length="119" mass="13483">MMTIFGCAKSQRLSSKTLFTTSYKADLKDENATSDGITIRSDANQSLELYIRNQFEVLYQYESVDTEVIEVLTNDLLSELQQQNNALIKEISLQKITDTINKLPNYKAPGSDGLIYEAY</sequence>
<keyword evidence="2" id="KW-1185">Reference proteome</keyword>
<dbReference type="EMBL" id="CAJVQB010037599">
    <property type="protein sequence ID" value="CAG8825360.1"/>
    <property type="molecule type" value="Genomic_DNA"/>
</dbReference>
<name>A0ABN7WB23_GIGMA</name>
<protein>
    <submittedName>
        <fullName evidence="1">42250_t:CDS:1</fullName>
    </submittedName>
</protein>
<accession>A0ABN7WB23</accession>